<proteinExistence type="predicted"/>
<name>A0A4Y2WY07_ARAVE</name>
<keyword evidence="3" id="KW-1185">Reference proteome</keyword>
<dbReference type="Proteomes" id="UP000499080">
    <property type="component" value="Unassembled WGS sequence"/>
</dbReference>
<evidence type="ECO:0000259" key="1">
    <source>
        <dbReference type="Pfam" id="PF07727"/>
    </source>
</evidence>
<dbReference type="AlphaFoldDB" id="A0A4Y2WY07"/>
<dbReference type="InterPro" id="IPR013103">
    <property type="entry name" value="RVT_2"/>
</dbReference>
<dbReference type="EMBL" id="BGPR01068329">
    <property type="protein sequence ID" value="GBO42295.1"/>
    <property type="molecule type" value="Genomic_DNA"/>
</dbReference>
<accession>A0A4Y2WY07</accession>
<feature type="domain" description="Reverse transcriptase Ty1/copia-type" evidence="1">
    <location>
        <begin position="45"/>
        <end position="104"/>
    </location>
</feature>
<evidence type="ECO:0000313" key="3">
    <source>
        <dbReference type="Proteomes" id="UP000499080"/>
    </source>
</evidence>
<sequence length="108" mass="12435">MDRCDKRRNQVPSKESNLGISDPTVRKKCHWAFAPVMIYVIGGKSFFLAAAACKNLEDDFYMSNLEGYNEAGQEQKVSKLNKAIYGLKLVARVWHIRIEESPMKYGWF</sequence>
<comment type="caution">
    <text evidence="2">The sequence shown here is derived from an EMBL/GenBank/DDBJ whole genome shotgun (WGS) entry which is preliminary data.</text>
</comment>
<gene>
    <name evidence="2" type="ORF">AVEN_251628_1</name>
</gene>
<organism evidence="2 3">
    <name type="scientific">Araneus ventricosus</name>
    <name type="common">Orbweaver spider</name>
    <name type="synonym">Epeira ventricosa</name>
    <dbReference type="NCBI Taxonomy" id="182803"/>
    <lineage>
        <taxon>Eukaryota</taxon>
        <taxon>Metazoa</taxon>
        <taxon>Ecdysozoa</taxon>
        <taxon>Arthropoda</taxon>
        <taxon>Chelicerata</taxon>
        <taxon>Arachnida</taxon>
        <taxon>Araneae</taxon>
        <taxon>Araneomorphae</taxon>
        <taxon>Entelegynae</taxon>
        <taxon>Araneoidea</taxon>
        <taxon>Araneidae</taxon>
        <taxon>Araneus</taxon>
    </lineage>
</organism>
<dbReference type="Pfam" id="PF07727">
    <property type="entry name" value="RVT_2"/>
    <property type="match status" value="1"/>
</dbReference>
<evidence type="ECO:0000313" key="2">
    <source>
        <dbReference type="EMBL" id="GBO42295.1"/>
    </source>
</evidence>
<protein>
    <recommendedName>
        <fullName evidence="1">Reverse transcriptase Ty1/copia-type domain-containing protein</fullName>
    </recommendedName>
</protein>
<reference evidence="2 3" key="1">
    <citation type="journal article" date="2019" name="Sci. Rep.">
        <title>Orb-weaving spider Araneus ventricosus genome elucidates the spidroin gene catalogue.</title>
        <authorList>
            <person name="Kono N."/>
            <person name="Nakamura H."/>
            <person name="Ohtoshi R."/>
            <person name="Moran D.A.P."/>
            <person name="Shinohara A."/>
            <person name="Yoshida Y."/>
            <person name="Fujiwara M."/>
            <person name="Mori M."/>
            <person name="Tomita M."/>
            <person name="Arakawa K."/>
        </authorList>
    </citation>
    <scope>NUCLEOTIDE SEQUENCE [LARGE SCALE GENOMIC DNA]</scope>
</reference>